<proteinExistence type="predicted"/>
<organism evidence="1">
    <name type="scientific">uncultured marine phage</name>
    <dbReference type="NCBI Taxonomy" id="707152"/>
    <lineage>
        <taxon>Viruses</taxon>
        <taxon>environmental samples</taxon>
    </lineage>
</organism>
<gene>
    <name evidence="1" type="ORF">SLAVMIC_00086</name>
</gene>
<reference evidence="1" key="1">
    <citation type="submission" date="2021-06" db="EMBL/GenBank/DDBJ databases">
        <authorList>
            <person name="Gannon L."/>
            <person name="Redgwell R T."/>
            <person name="Michniewski S."/>
            <person name="Harrison D C."/>
            <person name="Millard A."/>
        </authorList>
    </citation>
    <scope>NUCLEOTIDE SEQUENCE</scope>
</reference>
<name>A0A8D9FQG2_9VIRU</name>
<evidence type="ECO:0000313" key="1">
    <source>
        <dbReference type="EMBL" id="CAG7579772.1"/>
    </source>
</evidence>
<protein>
    <submittedName>
        <fullName evidence="1">Uncharacterized protein</fullName>
    </submittedName>
</protein>
<sequence length="83" mass="9379">MLQEVSKCDYCGASEIAGSSQPTPGFYAYETIYGCGRVIHTWFLEDDDGDLNGKTDKLDKKQCGVLLKIEEREEKLKKLLDNE</sequence>
<dbReference type="EMBL" id="OU342829">
    <property type="protein sequence ID" value="CAG7579772.1"/>
    <property type="molecule type" value="Genomic_DNA"/>
</dbReference>
<accession>A0A8D9FQG2</accession>